<keyword evidence="1" id="KW-1133">Transmembrane helix</keyword>
<dbReference type="STRING" id="1903179.BI347_22055"/>
<organism evidence="2 3">
    <name type="scientific">Chromobacterium sphagni</name>
    <dbReference type="NCBI Taxonomy" id="1903179"/>
    <lineage>
        <taxon>Bacteria</taxon>
        <taxon>Pseudomonadati</taxon>
        <taxon>Pseudomonadota</taxon>
        <taxon>Betaproteobacteria</taxon>
        <taxon>Neisseriales</taxon>
        <taxon>Chromobacteriaceae</taxon>
        <taxon>Chromobacterium</taxon>
    </lineage>
</organism>
<dbReference type="EMBL" id="MKCS01000004">
    <property type="protein sequence ID" value="OHX10463.1"/>
    <property type="molecule type" value="Genomic_DNA"/>
</dbReference>
<sequence length="198" mass="20305">MAFIVVLFAAIVWKTPILRDRGPLLPGVADGQQTFSLARSQLLWWTLAVAVVAGSLLIVTGNLLSPTPQVLALLGISAGTTGLASLVDQPSGTSATPLGRSRGWLQDILDDGQGISVHRYQSLLANIGIGLAFIYKSVEQGAFYAIDPMWLGVLGISSVLYVGMKSREGGVVGAGPVPVAAPQSPAVSAGGTSPALSA</sequence>
<protein>
    <submittedName>
        <fullName evidence="2">Uncharacterized protein</fullName>
    </submittedName>
</protein>
<comment type="caution">
    <text evidence="2">The sequence shown here is derived from an EMBL/GenBank/DDBJ whole genome shotgun (WGS) entry which is preliminary data.</text>
</comment>
<name>A0A1S1WTC4_9NEIS</name>
<keyword evidence="1" id="KW-0472">Membrane</keyword>
<feature type="transmembrane region" description="Helical" evidence="1">
    <location>
        <begin position="141"/>
        <end position="162"/>
    </location>
</feature>
<accession>A0A1S1WTC4</accession>
<reference evidence="2 3" key="1">
    <citation type="submission" date="2016-09" db="EMBL/GenBank/DDBJ databases">
        <title>Chromobacterium muskegensis sp. nov., an insecticidal bacterium isolated from Sphagnum bogs.</title>
        <authorList>
            <person name="Sparks M.E."/>
            <person name="Blackburn M.B."/>
            <person name="Gundersen-Rindal D.E."/>
            <person name="Mitchell A."/>
            <person name="Farrar R."/>
            <person name="Kuhar D."/>
        </authorList>
    </citation>
    <scope>NUCLEOTIDE SEQUENCE [LARGE SCALE GENOMIC DNA]</scope>
    <source>
        <strain evidence="2 3">37-2</strain>
    </source>
</reference>
<feature type="transmembrane region" description="Helical" evidence="1">
    <location>
        <begin position="43"/>
        <end position="63"/>
    </location>
</feature>
<evidence type="ECO:0000313" key="2">
    <source>
        <dbReference type="EMBL" id="OHX10463.1"/>
    </source>
</evidence>
<evidence type="ECO:0000256" key="1">
    <source>
        <dbReference type="SAM" id="Phobius"/>
    </source>
</evidence>
<dbReference type="Proteomes" id="UP000180088">
    <property type="component" value="Unassembled WGS sequence"/>
</dbReference>
<dbReference type="AlphaFoldDB" id="A0A1S1WTC4"/>
<keyword evidence="1" id="KW-0812">Transmembrane</keyword>
<gene>
    <name evidence="2" type="ORF">BI347_22055</name>
</gene>
<evidence type="ECO:0000313" key="3">
    <source>
        <dbReference type="Proteomes" id="UP000180088"/>
    </source>
</evidence>
<proteinExistence type="predicted"/>